<reference evidence="3 4" key="1">
    <citation type="submission" date="2023-08" db="EMBL/GenBank/DDBJ databases">
        <title>Nocardioides seae sp. nov., a bacterium isolated from a soil.</title>
        <authorList>
            <person name="Wang X."/>
        </authorList>
    </citation>
    <scope>NUCLEOTIDE SEQUENCE [LARGE SCALE GENOMIC DNA]</scope>
    <source>
        <strain evidence="3 4">YZH12</strain>
    </source>
</reference>
<feature type="compositionally biased region" description="Acidic residues" evidence="1">
    <location>
        <begin position="50"/>
        <end position="71"/>
    </location>
</feature>
<evidence type="ECO:0000313" key="4">
    <source>
        <dbReference type="Proteomes" id="UP001268542"/>
    </source>
</evidence>
<feature type="chain" id="PRO_5047376196" description="PASTA domain-containing protein" evidence="2">
    <location>
        <begin position="25"/>
        <end position="192"/>
    </location>
</feature>
<protein>
    <recommendedName>
        <fullName evidence="5">PASTA domain-containing protein</fullName>
    </recommendedName>
</protein>
<name>A0ABU3PUA4_9ACTN</name>
<evidence type="ECO:0008006" key="5">
    <source>
        <dbReference type="Google" id="ProtNLM"/>
    </source>
</evidence>
<feature type="compositionally biased region" description="Low complexity" evidence="1">
    <location>
        <begin position="37"/>
        <end position="49"/>
    </location>
</feature>
<evidence type="ECO:0000313" key="3">
    <source>
        <dbReference type="EMBL" id="MDT9592810.1"/>
    </source>
</evidence>
<evidence type="ECO:0000256" key="2">
    <source>
        <dbReference type="SAM" id="SignalP"/>
    </source>
</evidence>
<feature type="compositionally biased region" description="Acidic residues" evidence="1">
    <location>
        <begin position="84"/>
        <end position="101"/>
    </location>
</feature>
<accession>A0ABU3PUA4</accession>
<feature type="signal peptide" evidence="2">
    <location>
        <begin position="1"/>
        <end position="24"/>
    </location>
</feature>
<dbReference type="Proteomes" id="UP001268542">
    <property type="component" value="Unassembled WGS sequence"/>
</dbReference>
<organism evidence="3 4">
    <name type="scientific">Nocardioides imazamoxiresistens</name>
    <dbReference type="NCBI Taxonomy" id="3231893"/>
    <lineage>
        <taxon>Bacteria</taxon>
        <taxon>Bacillati</taxon>
        <taxon>Actinomycetota</taxon>
        <taxon>Actinomycetes</taxon>
        <taxon>Propionibacteriales</taxon>
        <taxon>Nocardioidaceae</taxon>
        <taxon>Nocardioides</taxon>
    </lineage>
</organism>
<gene>
    <name evidence="3" type="ORF">RDV89_07010</name>
</gene>
<comment type="caution">
    <text evidence="3">The sequence shown here is derived from an EMBL/GenBank/DDBJ whole genome shotgun (WGS) entry which is preliminary data.</text>
</comment>
<dbReference type="RefSeq" id="WP_315732244.1">
    <property type="nucleotide sequence ID" value="NZ_JAVYII010000003.1"/>
</dbReference>
<evidence type="ECO:0000256" key="1">
    <source>
        <dbReference type="SAM" id="MobiDB-lite"/>
    </source>
</evidence>
<keyword evidence="4" id="KW-1185">Reference proteome</keyword>
<dbReference type="EMBL" id="JAVYII010000003">
    <property type="protein sequence ID" value="MDT9592810.1"/>
    <property type="molecule type" value="Genomic_DNA"/>
</dbReference>
<feature type="region of interest" description="Disordered" evidence="1">
    <location>
        <begin position="29"/>
        <end position="102"/>
    </location>
</feature>
<dbReference type="PROSITE" id="PS51257">
    <property type="entry name" value="PROKAR_LIPOPROTEIN"/>
    <property type="match status" value="1"/>
</dbReference>
<sequence length="192" mass="19426">MTTNRRRALRRLAAVPSVAVLALAVLTGCSDDEGSGDDSSQSDDGAGDTASDDTADDPGSDDGAAEGEPGEPEAGPGDGASTDIDLEDFAGFEDEVPEGFPEEVPLVDGDVLFGSEQDGTYALAINVAGEPADAHEEAVALLEEAGFEEAEAVDYDDVFVSSLNGEGLTVSVTTAADTVDEGSLVTYGVMGS</sequence>
<keyword evidence="2" id="KW-0732">Signal</keyword>
<proteinExistence type="predicted"/>